<evidence type="ECO:0000313" key="9">
    <source>
        <dbReference type="Proteomes" id="UP000436088"/>
    </source>
</evidence>
<feature type="compositionally biased region" description="Acidic residues" evidence="5">
    <location>
        <begin position="422"/>
        <end position="441"/>
    </location>
</feature>
<comment type="similarity">
    <text evidence="1">Belongs to the peptidase C48 family.</text>
</comment>
<dbReference type="InterPro" id="IPR023214">
    <property type="entry name" value="HAD_sf"/>
</dbReference>
<feature type="region of interest" description="Disordered" evidence="5">
    <location>
        <begin position="860"/>
        <end position="884"/>
    </location>
</feature>
<dbReference type="InterPro" id="IPR036910">
    <property type="entry name" value="HMG_box_dom_sf"/>
</dbReference>
<evidence type="ECO:0000256" key="5">
    <source>
        <dbReference type="SAM" id="MobiDB-lite"/>
    </source>
</evidence>
<feature type="compositionally biased region" description="Acidic residues" evidence="5">
    <location>
        <begin position="864"/>
        <end position="880"/>
    </location>
</feature>
<dbReference type="GO" id="GO:0008234">
    <property type="term" value="F:cysteine-type peptidase activity"/>
    <property type="evidence" value="ECO:0007669"/>
    <property type="project" value="InterPro"/>
</dbReference>
<dbReference type="InterPro" id="IPR004274">
    <property type="entry name" value="FCP1_dom"/>
</dbReference>
<dbReference type="Gene3D" id="3.40.50.1000">
    <property type="entry name" value="HAD superfamily/HAD-like"/>
    <property type="match status" value="1"/>
</dbReference>
<accession>A0A6A2Z624</accession>
<dbReference type="Proteomes" id="UP000436088">
    <property type="component" value="Unassembled WGS sequence"/>
</dbReference>
<evidence type="ECO:0000256" key="1">
    <source>
        <dbReference type="ARBA" id="ARBA00005234"/>
    </source>
</evidence>
<evidence type="ECO:0000313" key="8">
    <source>
        <dbReference type="EMBL" id="KAE8687046.1"/>
    </source>
</evidence>
<dbReference type="SUPFAM" id="SSF54001">
    <property type="entry name" value="Cysteine proteinases"/>
    <property type="match status" value="1"/>
</dbReference>
<feature type="coiled-coil region" evidence="4">
    <location>
        <begin position="301"/>
        <end position="328"/>
    </location>
</feature>
<evidence type="ECO:0000259" key="6">
    <source>
        <dbReference type="PROSITE" id="PS50600"/>
    </source>
</evidence>
<evidence type="ECO:0000256" key="2">
    <source>
        <dbReference type="ARBA" id="ARBA00022670"/>
    </source>
</evidence>
<name>A0A6A2Z624_HIBSY</name>
<sequence length="1060" mass="121964">MRRRQLLLRLVTGLQLNDCYVPIKLDRVVVPGRLVATPVTSHDWLIQVGQIERLKEVINRRFIETIKSSICVTTAAVVQETDDFIQKTVIGVRAPRVELGAPSSRPRRSIAVAWFSADACKSSSDEPEFLVNLVIVLDDRDDVPFEPMDMTECKRMKEDDTQSGSVIKDVRSKWNSMSDAEKEPYITQSRNDSKEYKERRKAHENKGSQRYLKGCITILEVALFDFWSGCKAVPAYERTGVARIRTWGKEEVVRVMVKLKLDRAKKQERGDDGEGKQSNFDILMSELADIKKIQFYIMQRQSRVEEKLDRVEEKLERVKDTLERHKGVVEGKIYGVVKEVEVLRGEVVKEVEVLRGDLKMVTGEKFEGVVKEVMELRSELTGVKGVVDKYLDEGDQLKAKIKEMKSYVEKKYDELKKYEEEKREEEEEDMEEKREEEEEEMKEMRKKEVDVIYTPESVIAADLDSECPAPQKKKQKVEKADIPSGIDDIKAAICDYLWNSELESGYSVISMGNQFATVYDVATLKPTEWVGGVVIDLLAWTVCYDSQKSLQRIGYLPYHLAQQALDANSKVSVESIATFWGLILDNYVKFTDCEKIKITINYHNSHWYLLVLDMVDRVATIYDSMFTSEAAKQRVKDAKRLICIHDCGMYVMMWMESIGSTGATGDFAEENSSSPKNTSVIITVTIRYSASNQNGSKTSASEAGLSQSSSQPSSSQPQPPSETNDSSEEIRSFKTLNFRSDMEKQRWQTSFKVRKIRPERVIDLAGYDFVEKLGWKRVKEVRLYQDREEMDPISHEEEQPIRDAMMEEAPVAEDVIIKTVMEYMVNFREYIDSLVSGMRVDISSLRDEVSMLHDELHVDNQAVNEDEVDDEDDDNDDDDDPNKYIVSATPPSIKLLIFDLNGVLAYIPRLPADVVLRTRLFEFMQFCVDNFVVALWSSKMRHNVDRVLEKLHLFSEHFLFVWDQAKCKTYDNVTYCKDLNDVWNVCPDFNELYTLLVDDSAEKMIYNPKYNNIYPHTFDAASHSNDNALEKGENIREYLENLLKAPNVSDFVRNNPFSSD</sequence>
<gene>
    <name evidence="8" type="ORF">F3Y22_tig00111025pilonHSYRG00033</name>
</gene>
<dbReference type="PANTHER" id="PTHR12210">
    <property type="entry name" value="DULLARD PROTEIN PHOSPHATASE"/>
    <property type="match status" value="1"/>
</dbReference>
<feature type="region of interest" description="Disordered" evidence="5">
    <location>
        <begin position="156"/>
        <end position="203"/>
    </location>
</feature>
<feature type="region of interest" description="Disordered" evidence="5">
    <location>
        <begin position="693"/>
        <end position="730"/>
    </location>
</feature>
<dbReference type="AlphaFoldDB" id="A0A6A2Z624"/>
<dbReference type="EMBL" id="VEPZ02001208">
    <property type="protein sequence ID" value="KAE8687046.1"/>
    <property type="molecule type" value="Genomic_DNA"/>
</dbReference>
<evidence type="ECO:0000259" key="7">
    <source>
        <dbReference type="PROSITE" id="PS50969"/>
    </source>
</evidence>
<dbReference type="CDD" id="cd00084">
    <property type="entry name" value="HMG-box_SF"/>
    <property type="match status" value="1"/>
</dbReference>
<protein>
    <recommendedName>
        <fullName evidence="10">Ubiquitin-like protease family profile domain-containing protein</fullName>
    </recommendedName>
</protein>
<dbReference type="SMART" id="SM00577">
    <property type="entry name" value="CPDc"/>
    <property type="match status" value="1"/>
</dbReference>
<feature type="compositionally biased region" description="Low complexity" evidence="5">
    <location>
        <begin position="706"/>
        <end position="716"/>
    </location>
</feature>
<keyword evidence="9" id="KW-1185">Reference proteome</keyword>
<keyword evidence="4" id="KW-0175">Coiled coil</keyword>
<dbReference type="Pfam" id="PF03031">
    <property type="entry name" value="NIF"/>
    <property type="match status" value="1"/>
</dbReference>
<comment type="caution">
    <text evidence="8">The sequence shown here is derived from an EMBL/GenBank/DDBJ whole genome shotgun (WGS) entry which is preliminary data.</text>
</comment>
<evidence type="ECO:0000256" key="4">
    <source>
        <dbReference type="SAM" id="Coils"/>
    </source>
</evidence>
<proteinExistence type="inferred from homology"/>
<organism evidence="8 9">
    <name type="scientific">Hibiscus syriacus</name>
    <name type="common">Rose of Sharon</name>
    <dbReference type="NCBI Taxonomy" id="106335"/>
    <lineage>
        <taxon>Eukaryota</taxon>
        <taxon>Viridiplantae</taxon>
        <taxon>Streptophyta</taxon>
        <taxon>Embryophyta</taxon>
        <taxon>Tracheophyta</taxon>
        <taxon>Spermatophyta</taxon>
        <taxon>Magnoliopsida</taxon>
        <taxon>eudicotyledons</taxon>
        <taxon>Gunneridae</taxon>
        <taxon>Pentapetalae</taxon>
        <taxon>rosids</taxon>
        <taxon>malvids</taxon>
        <taxon>Malvales</taxon>
        <taxon>Malvaceae</taxon>
        <taxon>Malvoideae</taxon>
        <taxon>Hibiscus</taxon>
    </lineage>
</organism>
<feature type="domain" description="FCP1 homology" evidence="7">
    <location>
        <begin position="889"/>
        <end position="1042"/>
    </location>
</feature>
<dbReference type="GO" id="GO:0006508">
    <property type="term" value="P:proteolysis"/>
    <property type="evidence" value="ECO:0007669"/>
    <property type="project" value="UniProtKB-KW"/>
</dbReference>
<evidence type="ECO:0000256" key="3">
    <source>
        <dbReference type="ARBA" id="ARBA00022801"/>
    </source>
</evidence>
<dbReference type="SUPFAM" id="SSF56784">
    <property type="entry name" value="HAD-like"/>
    <property type="match status" value="1"/>
</dbReference>
<dbReference type="InterPro" id="IPR038765">
    <property type="entry name" value="Papain-like_cys_pep_sf"/>
</dbReference>
<reference evidence="8" key="1">
    <citation type="submission" date="2019-09" db="EMBL/GenBank/DDBJ databases">
        <title>Draft genome information of white flower Hibiscus syriacus.</title>
        <authorList>
            <person name="Kim Y.-M."/>
        </authorList>
    </citation>
    <scope>NUCLEOTIDE SEQUENCE [LARGE SCALE GENOMIC DNA]</scope>
    <source>
        <strain evidence="8">YM2019G1</strain>
    </source>
</reference>
<dbReference type="InterPro" id="IPR036412">
    <property type="entry name" value="HAD-like_sf"/>
</dbReference>
<dbReference type="PROSITE" id="PS50600">
    <property type="entry name" value="ULP_PROTEASE"/>
    <property type="match status" value="1"/>
</dbReference>
<dbReference type="PROSITE" id="PS50969">
    <property type="entry name" value="FCP1"/>
    <property type="match status" value="1"/>
</dbReference>
<dbReference type="SUPFAM" id="SSF47095">
    <property type="entry name" value="HMG-box"/>
    <property type="match status" value="1"/>
</dbReference>
<dbReference type="InterPro" id="IPR050365">
    <property type="entry name" value="TIM50"/>
</dbReference>
<dbReference type="InterPro" id="IPR003653">
    <property type="entry name" value="Peptidase_C48_C"/>
</dbReference>
<feature type="compositionally biased region" description="Polar residues" evidence="5">
    <location>
        <begin position="693"/>
        <end position="705"/>
    </location>
</feature>
<evidence type="ECO:0008006" key="10">
    <source>
        <dbReference type="Google" id="ProtNLM"/>
    </source>
</evidence>
<feature type="region of interest" description="Disordered" evidence="5">
    <location>
        <begin position="419"/>
        <end position="442"/>
    </location>
</feature>
<keyword evidence="3" id="KW-0378">Hydrolase</keyword>
<dbReference type="Gene3D" id="1.10.30.10">
    <property type="entry name" value="High mobility group box domain"/>
    <property type="match status" value="1"/>
</dbReference>
<dbReference type="Gene3D" id="3.40.395.10">
    <property type="entry name" value="Adenoviral Proteinase, Chain A"/>
    <property type="match status" value="1"/>
</dbReference>
<keyword evidence="2" id="KW-0645">Protease</keyword>
<feature type="domain" description="Ubiquitin-like protease family profile" evidence="6">
    <location>
        <begin position="514"/>
        <end position="658"/>
    </location>
</feature>